<dbReference type="OrthoDB" id="435246at2759"/>
<keyword evidence="3" id="KW-1185">Reference proteome</keyword>
<comment type="caution">
    <text evidence="2">The sequence shown here is derived from an EMBL/GenBank/DDBJ whole genome shotgun (WGS) entry which is preliminary data.</text>
</comment>
<protein>
    <submittedName>
        <fullName evidence="2">Uncharacterized protein</fullName>
    </submittedName>
</protein>
<name>A0A813D5Z8_POLGL</name>
<sequence length="136" mass="15121">ENGRRAKVRTKDGFTGWISLYTSDSVPIVRRVRPDGQTAFASRRSATTEVARPPRSSSRSSLDKDPVFKDAFEKKWQKLRVDPIAPEGTPLIVRRGSPGVRTKSWRPTGTSKEPMSTASRPVQQELIPVPKLNAPP</sequence>
<dbReference type="AlphaFoldDB" id="A0A813D5Z8"/>
<evidence type="ECO:0000313" key="2">
    <source>
        <dbReference type="EMBL" id="CAE8583336.1"/>
    </source>
</evidence>
<organism evidence="2 3">
    <name type="scientific">Polarella glacialis</name>
    <name type="common">Dinoflagellate</name>
    <dbReference type="NCBI Taxonomy" id="89957"/>
    <lineage>
        <taxon>Eukaryota</taxon>
        <taxon>Sar</taxon>
        <taxon>Alveolata</taxon>
        <taxon>Dinophyceae</taxon>
        <taxon>Suessiales</taxon>
        <taxon>Suessiaceae</taxon>
        <taxon>Polarella</taxon>
    </lineage>
</organism>
<proteinExistence type="predicted"/>
<accession>A0A813D5Z8</accession>
<evidence type="ECO:0000313" key="3">
    <source>
        <dbReference type="Proteomes" id="UP000654075"/>
    </source>
</evidence>
<feature type="non-terminal residue" evidence="2">
    <location>
        <position position="136"/>
    </location>
</feature>
<feature type="region of interest" description="Disordered" evidence="1">
    <location>
        <begin position="87"/>
        <end position="136"/>
    </location>
</feature>
<dbReference type="EMBL" id="CAJNNV010000695">
    <property type="protein sequence ID" value="CAE8583336.1"/>
    <property type="molecule type" value="Genomic_DNA"/>
</dbReference>
<reference evidence="2" key="1">
    <citation type="submission" date="2021-02" db="EMBL/GenBank/DDBJ databases">
        <authorList>
            <person name="Dougan E. K."/>
            <person name="Rhodes N."/>
            <person name="Thang M."/>
            <person name="Chan C."/>
        </authorList>
    </citation>
    <scope>NUCLEOTIDE SEQUENCE</scope>
</reference>
<gene>
    <name evidence="2" type="ORF">PGLA1383_LOCUS2314</name>
</gene>
<feature type="compositionally biased region" description="Polar residues" evidence="1">
    <location>
        <begin position="105"/>
        <end position="122"/>
    </location>
</feature>
<dbReference type="Proteomes" id="UP000654075">
    <property type="component" value="Unassembled WGS sequence"/>
</dbReference>
<feature type="non-terminal residue" evidence="2">
    <location>
        <position position="1"/>
    </location>
</feature>
<evidence type="ECO:0000256" key="1">
    <source>
        <dbReference type="SAM" id="MobiDB-lite"/>
    </source>
</evidence>
<feature type="region of interest" description="Disordered" evidence="1">
    <location>
        <begin position="36"/>
        <end position="67"/>
    </location>
</feature>